<gene>
    <name evidence="2" type="ORF">AQJ91_33710</name>
</gene>
<evidence type="ECO:0000313" key="2">
    <source>
        <dbReference type="EMBL" id="KUO16733.1"/>
    </source>
</evidence>
<dbReference type="EMBL" id="LMXB01000083">
    <property type="protein sequence ID" value="KUO16733.1"/>
    <property type="molecule type" value="Genomic_DNA"/>
</dbReference>
<reference evidence="2 3" key="1">
    <citation type="submission" date="2015-10" db="EMBL/GenBank/DDBJ databases">
        <title>Draft genome sequence of Streptomyces sp. RV15, isolated from a marine sponge.</title>
        <authorList>
            <person name="Ruckert C."/>
            <person name="Abdelmohsen U.R."/>
            <person name="Winkler A."/>
            <person name="Hentschel U."/>
            <person name="Kalinowski J."/>
            <person name="Kampfer P."/>
            <person name="Glaeser S."/>
        </authorList>
    </citation>
    <scope>NUCLEOTIDE SEQUENCE [LARGE SCALE GENOMIC DNA]</scope>
    <source>
        <strain evidence="2 3">RV15</strain>
    </source>
</reference>
<name>A0A101UTU8_9ACTN</name>
<dbReference type="SUPFAM" id="SSF52540">
    <property type="entry name" value="P-loop containing nucleoside triphosphate hydrolases"/>
    <property type="match status" value="1"/>
</dbReference>
<evidence type="ECO:0000256" key="1">
    <source>
        <dbReference type="SAM" id="MobiDB-lite"/>
    </source>
</evidence>
<dbReference type="AlphaFoldDB" id="A0A101UTU8"/>
<feature type="region of interest" description="Disordered" evidence="1">
    <location>
        <begin position="292"/>
        <end position="311"/>
    </location>
</feature>
<comment type="caution">
    <text evidence="2">The sequence shown here is derived from an EMBL/GenBank/DDBJ whole genome shotgun (WGS) entry which is preliminary data.</text>
</comment>
<dbReference type="OrthoDB" id="5379188at2"/>
<dbReference type="InterPro" id="IPR027417">
    <property type="entry name" value="P-loop_NTPase"/>
</dbReference>
<keyword evidence="3" id="KW-1185">Reference proteome</keyword>
<organism evidence="2 3">
    <name type="scientific">Streptomyces dysideae</name>
    <dbReference type="NCBI Taxonomy" id="909626"/>
    <lineage>
        <taxon>Bacteria</taxon>
        <taxon>Bacillati</taxon>
        <taxon>Actinomycetota</taxon>
        <taxon>Actinomycetes</taxon>
        <taxon>Kitasatosporales</taxon>
        <taxon>Streptomycetaceae</taxon>
        <taxon>Streptomyces</taxon>
    </lineage>
</organism>
<sequence>MSEDENRSEANLTLMCQAHAKEIDDFPERFPADLLREWKRTQLRECDETVGQPLTEDEVVQVIERSFGPAQLAAAVAEVVPFSARSRSRQEALDLAGREARARRLVQLRPVPTHRRNAVLEWMLQHSEPALVVPEGQVRVLVGPMGAGKSELAARWWEEGLKVAEADDDVEVPVWLSARSITSTLATAVTDAIGGDPRRPCRVVIDDLDSLPPRNADQFLDEARRLVAVWPRTRILATSRPGISVEAEELLTAAPWPVERGVGLLRCVLDREPPRAVWTPEARDLLTSPRLSAIRGHPEGRPPPRPTVPRPPFLYDAGGARIKRTTADATTLYLSGMELELRKGSTAVTATRHCTYAAHRR</sequence>
<dbReference type="Proteomes" id="UP000053260">
    <property type="component" value="Unassembled WGS sequence"/>
</dbReference>
<evidence type="ECO:0000313" key="3">
    <source>
        <dbReference type="Proteomes" id="UP000053260"/>
    </source>
</evidence>
<proteinExistence type="predicted"/>
<protein>
    <submittedName>
        <fullName evidence="2">Uncharacterized protein</fullName>
    </submittedName>
</protein>
<dbReference type="RefSeq" id="WP_067029214.1">
    <property type="nucleotide sequence ID" value="NZ_KQ949102.1"/>
</dbReference>
<accession>A0A101UTU8</accession>